<protein>
    <submittedName>
        <fullName evidence="1">ATPase synthesis protein 25, mitochondrial</fullName>
    </submittedName>
</protein>
<feature type="non-terminal residue" evidence="1">
    <location>
        <position position="1"/>
    </location>
</feature>
<dbReference type="AlphaFoldDB" id="A0A0A9WN64"/>
<reference evidence="1" key="2">
    <citation type="submission" date="2014-07" db="EMBL/GenBank/DDBJ databases">
        <authorList>
            <person name="Hull J."/>
        </authorList>
    </citation>
    <scope>NUCLEOTIDE SEQUENCE</scope>
</reference>
<gene>
    <name evidence="1" type="primary">atp25_1</name>
    <name evidence="1" type="ORF">CM83_103495</name>
</gene>
<evidence type="ECO:0000313" key="1">
    <source>
        <dbReference type="EMBL" id="JAG06295.1"/>
    </source>
</evidence>
<organism evidence="1">
    <name type="scientific">Lygus hesperus</name>
    <name type="common">Western plant bug</name>
    <dbReference type="NCBI Taxonomy" id="30085"/>
    <lineage>
        <taxon>Eukaryota</taxon>
        <taxon>Metazoa</taxon>
        <taxon>Ecdysozoa</taxon>
        <taxon>Arthropoda</taxon>
        <taxon>Hexapoda</taxon>
        <taxon>Insecta</taxon>
        <taxon>Pterygota</taxon>
        <taxon>Neoptera</taxon>
        <taxon>Paraneoptera</taxon>
        <taxon>Hemiptera</taxon>
        <taxon>Heteroptera</taxon>
        <taxon>Panheteroptera</taxon>
        <taxon>Cimicomorpha</taxon>
        <taxon>Miridae</taxon>
        <taxon>Mirini</taxon>
        <taxon>Lygus</taxon>
    </lineage>
</organism>
<accession>A0A0A9WN64</accession>
<dbReference type="EMBL" id="GBHO01037309">
    <property type="protein sequence ID" value="JAG06295.1"/>
    <property type="molecule type" value="Transcribed_RNA"/>
</dbReference>
<name>A0A0A9WN64_LYGHE</name>
<sequence>IECDSLSIAEPFENEHSLSERSNIRSDGTPNHFNVEVIVNSKTPEASQSYDEAIVPEAPETSETTLQLIDDVFIEDPTLAEPYDRYFVDLKALEMVPSAVDFNKIVFPADSPSPKKGSKNYNTKTSSKFPSLHFVIGGICNVNCNKPTSELYKSASESG</sequence>
<reference evidence="1" key="1">
    <citation type="journal article" date="2014" name="PLoS ONE">
        <title>Transcriptome-Based Identification of ABC Transporters in the Western Tarnished Plant Bug Lygus hesperus.</title>
        <authorList>
            <person name="Hull J.J."/>
            <person name="Chaney K."/>
            <person name="Geib S.M."/>
            <person name="Fabrick J.A."/>
            <person name="Brent C.S."/>
            <person name="Walsh D."/>
            <person name="Lavine L.C."/>
        </authorList>
    </citation>
    <scope>NUCLEOTIDE SEQUENCE</scope>
</reference>
<feature type="non-terminal residue" evidence="1">
    <location>
        <position position="159"/>
    </location>
</feature>
<proteinExistence type="predicted"/>